<dbReference type="PANTHER" id="PTHR46393:SF1">
    <property type="entry name" value="COMPLEMENT FACTOR B"/>
    <property type="match status" value="1"/>
</dbReference>
<feature type="active site" description="Charge relay system" evidence="26">
    <location>
        <position position="527"/>
    </location>
</feature>
<comment type="function">
    <text evidence="23">Precursor of the catalytic component of the C3 and C5 convertase complexes of the alternative pathway of the complement system, a cascade of proteins that leads to phagocytosis and breakdown of pathogens and signaling that strengthens the adaptive immune system. The alternative complement pathway acts as an amplification loop that enhances other complement pathways (classical, lectin and GZMK) by promoting formation of additional C3 and C5 convertases. CFB is cleaved and activated by CFD to generate Ba and Bb chains; Bb chain constituting the catalytic component of the C3 and C5 convertases.</text>
</comment>
<dbReference type="GO" id="GO:0006957">
    <property type="term" value="P:complement activation, alternative pathway"/>
    <property type="evidence" value="ECO:0007669"/>
    <property type="project" value="UniProtKB-KW"/>
</dbReference>
<evidence type="ECO:0000256" key="4">
    <source>
        <dbReference type="ARBA" id="ARBA00004241"/>
    </source>
</evidence>
<dbReference type="PROSITE" id="PS00135">
    <property type="entry name" value="TRYPSIN_SER"/>
    <property type="match status" value="1"/>
</dbReference>
<dbReference type="Gene3D" id="2.40.10.10">
    <property type="entry name" value="Trypsin-like serine proteases"/>
    <property type="match status" value="2"/>
</dbReference>
<evidence type="ECO:0000256" key="21">
    <source>
        <dbReference type="ARBA" id="ARBA00093327"/>
    </source>
</evidence>
<feature type="active site" description="Charge relay system" evidence="26">
    <location>
        <position position="650"/>
    </location>
</feature>
<dbReference type="PROSITE" id="PS50240">
    <property type="entry name" value="TRYPSIN_DOM"/>
    <property type="match status" value="1"/>
</dbReference>
<comment type="subunit">
    <text evidence="24">Monomer. Interacts with complement C3b; this interaction is dependent on the presence of Mg(2+).</text>
</comment>
<evidence type="ECO:0000313" key="34">
    <source>
        <dbReference type="Proteomes" id="UP000007648"/>
    </source>
</evidence>
<dbReference type="PROSITE" id="PS50234">
    <property type="entry name" value="VWFA"/>
    <property type="match status" value="1"/>
</dbReference>
<dbReference type="PROSITE" id="PS50923">
    <property type="entry name" value="SUSHI"/>
    <property type="match status" value="2"/>
</dbReference>
<feature type="domain" description="Sushi" evidence="32">
    <location>
        <begin position="159"/>
        <end position="216"/>
    </location>
</feature>
<evidence type="ECO:0000256" key="14">
    <source>
        <dbReference type="ARBA" id="ARBA00022801"/>
    </source>
</evidence>
<dbReference type="InterPro" id="IPR002035">
    <property type="entry name" value="VWF_A"/>
</dbReference>
<dbReference type="Proteomes" id="UP000007648">
    <property type="component" value="Unassembled WGS sequence"/>
</dbReference>
<evidence type="ECO:0000256" key="18">
    <source>
        <dbReference type="ARBA" id="ARBA00023162"/>
    </source>
</evidence>
<keyword evidence="19" id="KW-0325">Glycoprotein</keyword>
<keyword evidence="17 27" id="KW-1015">Disulfide bond</keyword>
<dbReference type="InterPro" id="IPR018114">
    <property type="entry name" value="TRYPSIN_HIS"/>
</dbReference>
<dbReference type="SMART" id="SM00327">
    <property type="entry name" value="VWA"/>
    <property type="match status" value="1"/>
</dbReference>
<feature type="disulfide bond" evidence="27">
    <location>
        <begin position="127"/>
        <end position="154"/>
    </location>
</feature>
<evidence type="ECO:0000256" key="7">
    <source>
        <dbReference type="ARBA" id="ARBA00018671"/>
    </source>
</evidence>
<evidence type="ECO:0000256" key="17">
    <source>
        <dbReference type="ARBA" id="ARBA00023157"/>
    </source>
</evidence>
<keyword evidence="11 28" id="KW-0645">Protease</keyword>
<feature type="disulfide bond" evidence="27">
    <location>
        <begin position="187"/>
        <end position="214"/>
    </location>
</feature>
<dbReference type="Gene3D" id="2.10.70.10">
    <property type="entry name" value="Complement Module, domain 1"/>
    <property type="match status" value="3"/>
</dbReference>
<evidence type="ECO:0000259" key="32">
    <source>
        <dbReference type="PROSITE" id="PS50923"/>
    </source>
</evidence>
<name>G3W3U6_SARHA</name>
<evidence type="ECO:0000256" key="20">
    <source>
        <dbReference type="ARBA" id="ARBA00029636"/>
    </source>
</evidence>
<dbReference type="PANTHER" id="PTHR46393">
    <property type="entry name" value="SUSHI DOMAIN-CONTAINING PROTEIN"/>
    <property type="match status" value="1"/>
</dbReference>
<keyword evidence="18" id="KW-0179">Complement alternate pathway</keyword>
<dbReference type="GO" id="GO:0009986">
    <property type="term" value="C:cell surface"/>
    <property type="evidence" value="ECO:0007669"/>
    <property type="project" value="UniProtKB-SubCell"/>
</dbReference>
<evidence type="ECO:0000256" key="9">
    <source>
        <dbReference type="ARBA" id="ARBA00022588"/>
    </source>
</evidence>
<evidence type="ECO:0000256" key="23">
    <source>
        <dbReference type="ARBA" id="ARBA00093434"/>
    </source>
</evidence>
<accession>G3W3U6</accession>
<dbReference type="Pfam" id="PF00084">
    <property type="entry name" value="Sushi"/>
    <property type="match status" value="2"/>
</dbReference>
<dbReference type="Ensembl" id="ENSSHAT00000010190.2">
    <property type="protein sequence ID" value="ENSSHAP00000010101.2"/>
    <property type="gene ID" value="ENSSHAG00000008733.2"/>
</dbReference>
<dbReference type="HOGENOM" id="CLU_022004_1_0_1"/>
<comment type="cofactor">
    <cofactor evidence="2">
        <name>Mn(2+)</name>
        <dbReference type="ChEBI" id="CHEBI:29035"/>
    </cofactor>
</comment>
<keyword evidence="34" id="KW-1185">Reference proteome</keyword>
<comment type="catalytic activity">
    <reaction evidence="1">
        <text>Cleavage of Arg-|-Ser bond in complement component C3 alpha-chain to yield C3a and C3b, and Arg-|-Xaa bond in complement component C5 alpha-chain to yield C5a and C5b.</text>
        <dbReference type="EC" id="3.4.21.47"/>
    </reaction>
</comment>
<evidence type="ECO:0000256" key="8">
    <source>
        <dbReference type="ARBA" id="ARBA00022525"/>
    </source>
</evidence>
<dbReference type="InterPro" id="IPR001254">
    <property type="entry name" value="Trypsin_dom"/>
</dbReference>
<evidence type="ECO:0000256" key="13">
    <source>
        <dbReference type="ARBA" id="ARBA00022737"/>
    </source>
</evidence>
<feature type="chain" id="PRO_5029820919" description="Complement factor B" evidence="29">
    <location>
        <begin position="23"/>
        <end position="713"/>
    </location>
</feature>
<dbReference type="SMART" id="SM00032">
    <property type="entry name" value="CCP"/>
    <property type="match status" value="3"/>
</dbReference>
<dbReference type="InterPro" id="IPR000436">
    <property type="entry name" value="Sushi_SCR_CCP_dom"/>
</dbReference>
<feature type="signal peptide" evidence="29">
    <location>
        <begin position="1"/>
        <end position="22"/>
    </location>
</feature>
<gene>
    <name evidence="33" type="primary">CFB</name>
</gene>
<reference evidence="33" key="3">
    <citation type="submission" date="2025-09" db="UniProtKB">
        <authorList>
            <consortium name="Ensembl"/>
        </authorList>
    </citation>
    <scope>IDENTIFICATION</scope>
</reference>
<evidence type="ECO:0000259" key="31">
    <source>
        <dbReference type="PROSITE" id="PS50240"/>
    </source>
</evidence>
<evidence type="ECO:0000256" key="1">
    <source>
        <dbReference type="ARBA" id="ARBA00000061"/>
    </source>
</evidence>
<evidence type="ECO:0000256" key="24">
    <source>
        <dbReference type="ARBA" id="ARBA00093516"/>
    </source>
</evidence>
<dbReference type="InterPro" id="IPR035976">
    <property type="entry name" value="Sushi/SCR/CCP_sf"/>
</dbReference>
<dbReference type="PRINTS" id="PR00722">
    <property type="entry name" value="CHYMOTRYPSIN"/>
</dbReference>
<keyword evidence="8" id="KW-0964">Secreted</keyword>
<dbReference type="AlphaFoldDB" id="G3W3U6"/>
<evidence type="ECO:0000256" key="22">
    <source>
        <dbReference type="ARBA" id="ARBA00093402"/>
    </source>
</evidence>
<dbReference type="GeneTree" id="ENSGT00940000158605"/>
<keyword evidence="10 27" id="KW-0768">Sushi</keyword>
<evidence type="ECO:0000313" key="33">
    <source>
        <dbReference type="Ensembl" id="ENSSHAP00000010101.2"/>
    </source>
</evidence>
<organism evidence="33 34">
    <name type="scientific">Sarcophilus harrisii</name>
    <name type="common">Tasmanian devil</name>
    <name type="synonym">Sarcophilus laniarius</name>
    <dbReference type="NCBI Taxonomy" id="9305"/>
    <lineage>
        <taxon>Eukaryota</taxon>
        <taxon>Metazoa</taxon>
        <taxon>Chordata</taxon>
        <taxon>Craniata</taxon>
        <taxon>Vertebrata</taxon>
        <taxon>Euteleostomi</taxon>
        <taxon>Mammalia</taxon>
        <taxon>Metatheria</taxon>
        <taxon>Dasyuromorphia</taxon>
        <taxon>Dasyuridae</taxon>
        <taxon>Sarcophilus</taxon>
    </lineage>
</organism>
<keyword evidence="16" id="KW-0391">Immunity</keyword>
<dbReference type="InterPro" id="IPR001314">
    <property type="entry name" value="Peptidase_S1A"/>
</dbReference>
<dbReference type="PROSITE" id="PS00134">
    <property type="entry name" value="TRYPSIN_HIS"/>
    <property type="match status" value="1"/>
</dbReference>
<evidence type="ECO:0000256" key="16">
    <source>
        <dbReference type="ARBA" id="ARBA00022859"/>
    </source>
</evidence>
<keyword evidence="9" id="KW-0399">Innate immunity</keyword>
<dbReference type="CDD" id="cd00190">
    <property type="entry name" value="Tryp_SPc"/>
    <property type="match status" value="1"/>
</dbReference>
<evidence type="ECO:0000259" key="30">
    <source>
        <dbReference type="PROSITE" id="PS50234"/>
    </source>
</evidence>
<evidence type="ECO:0000256" key="6">
    <source>
        <dbReference type="ARBA" id="ARBA00011934"/>
    </source>
</evidence>
<feature type="domain" description="Sushi" evidence="32">
    <location>
        <begin position="97"/>
        <end position="156"/>
    </location>
</feature>
<comment type="subcellular location">
    <subcellularLocation>
        <location evidence="4">Cell surface</location>
    </subcellularLocation>
    <subcellularLocation>
        <location evidence="5">Secreted</location>
    </subcellularLocation>
</comment>
<comment type="function">
    <text evidence="21">Involved in proliferation and differentiation of preactivated B-lymphocytes, rapid spreading of peripheral blood monocytes, stimulation of lymphocyte blastogenesis and lysis of erythrocytes.</text>
</comment>
<protein>
    <recommendedName>
        <fullName evidence="7">Complement factor B</fullName>
        <ecNumber evidence="6">3.4.21.47</ecNumber>
    </recommendedName>
    <alternativeName>
        <fullName evidence="20">C3/C5 convertase</fullName>
    </alternativeName>
</protein>
<dbReference type="Gene3D" id="3.40.50.410">
    <property type="entry name" value="von Willebrand factor, type A domain"/>
    <property type="match status" value="2"/>
</dbReference>
<dbReference type="InterPro" id="IPR009003">
    <property type="entry name" value="Peptidase_S1_PA"/>
</dbReference>
<dbReference type="InterPro" id="IPR033116">
    <property type="entry name" value="TRYPSIN_SER"/>
</dbReference>
<dbReference type="CDD" id="cd00033">
    <property type="entry name" value="CCP"/>
    <property type="match status" value="2"/>
</dbReference>
<proteinExistence type="predicted"/>
<comment type="cofactor">
    <cofactor evidence="3">
        <name>Mg(2+)</name>
        <dbReference type="ChEBI" id="CHEBI:18420"/>
    </cofactor>
</comment>
<evidence type="ECO:0000256" key="29">
    <source>
        <dbReference type="SAM" id="SignalP"/>
    </source>
</evidence>
<evidence type="ECO:0000256" key="10">
    <source>
        <dbReference type="ARBA" id="ARBA00022659"/>
    </source>
</evidence>
<dbReference type="InterPro" id="IPR011360">
    <property type="entry name" value="Compl_C2_B"/>
</dbReference>
<dbReference type="InterPro" id="IPR043504">
    <property type="entry name" value="Peptidase_S1_PA_chymotrypsin"/>
</dbReference>
<feature type="domain" description="Peptidase S1" evidence="31">
    <location>
        <begin position="432"/>
        <end position="706"/>
    </location>
</feature>
<evidence type="ECO:0000256" key="11">
    <source>
        <dbReference type="ARBA" id="ARBA00022670"/>
    </source>
</evidence>
<comment type="caution">
    <text evidence="27">Lacks conserved residue(s) required for the propagation of feature annotation.</text>
</comment>
<dbReference type="PIRSF" id="PIRSF001154">
    <property type="entry name" value="Compl_C2_B"/>
    <property type="match status" value="1"/>
</dbReference>
<dbReference type="Pfam" id="PF00089">
    <property type="entry name" value="Trypsin"/>
    <property type="match status" value="1"/>
</dbReference>
<dbReference type="GO" id="GO:0004252">
    <property type="term" value="F:serine-type endopeptidase activity"/>
    <property type="evidence" value="ECO:0007669"/>
    <property type="project" value="UniProtKB-EC"/>
</dbReference>
<dbReference type="SMART" id="SM00020">
    <property type="entry name" value="Tryp_SPc"/>
    <property type="match status" value="1"/>
</dbReference>
<evidence type="ECO:0000256" key="27">
    <source>
        <dbReference type="PROSITE-ProRule" id="PRU00302"/>
    </source>
</evidence>
<feature type="active site" description="Charge relay system" evidence="26">
    <location>
        <position position="478"/>
    </location>
</feature>
<feature type="domain" description="VWFA" evidence="30">
    <location>
        <begin position="266"/>
        <end position="420"/>
    </location>
</feature>
<reference evidence="33 34" key="1">
    <citation type="journal article" date="2011" name="Proc. Natl. Acad. Sci. U.S.A.">
        <title>Genetic diversity and population structure of the endangered marsupial Sarcophilus harrisii (Tasmanian devil).</title>
        <authorList>
            <person name="Miller W."/>
            <person name="Hayes V.M."/>
            <person name="Ratan A."/>
            <person name="Petersen D.C."/>
            <person name="Wittekindt N.E."/>
            <person name="Miller J."/>
            <person name="Walenz B."/>
            <person name="Knight J."/>
            <person name="Qi J."/>
            <person name="Zhao F."/>
            <person name="Wang Q."/>
            <person name="Bedoya-Reina O.C."/>
            <person name="Katiyar N."/>
            <person name="Tomsho L.P."/>
            <person name="Kasson L.M."/>
            <person name="Hardie R.A."/>
            <person name="Woodbridge P."/>
            <person name="Tindall E.A."/>
            <person name="Bertelsen M.F."/>
            <person name="Dixon D."/>
            <person name="Pyecroft S."/>
            <person name="Helgen K.M."/>
            <person name="Lesk A.M."/>
            <person name="Pringle T.H."/>
            <person name="Patterson N."/>
            <person name="Zhang Y."/>
            <person name="Kreiss A."/>
            <person name="Woods G.M."/>
            <person name="Jones M.E."/>
            <person name="Schuster S.C."/>
        </authorList>
    </citation>
    <scope>NUCLEOTIDE SEQUENCE [LARGE SCALE GENOMIC DNA]</scope>
</reference>
<keyword evidence="12 29" id="KW-0732">Signal</keyword>
<sequence>MKKTSCSWFCVLPLFLSTGVISAPSESSTTQPCPLEGVEISGGSFQLLKNGQFLEYVCPSGYYPYPVKIRQCKPWGSWSTLQTPNKKIVKKAECKVIQCPGPEDFENGDFWPRKHIYNISEQIFFHCYDGYTLHGSANRICQPSGRWDGFTAICDDGAGHCRDPGIPIGTRKAGRQYRMEDSVTYHCGQGLTLQGSQKRTCMEDGSWSGTEPSCQDSFMYDTSEEVFAAFISSLTETIEGADAENEHNPGEQHKRKIVLDPSGSMNMYLVLDASDSIGKNNFTGAKKCFASLIEKVASYGVNPRYAVVTYATEAKAVVKLSDDQSSDADWVTQQLEKIKYTGNYNMGGNPVAAIEQIREFLDIGKNRKNPRENYLDVYVFGIGPLVDQEKINDLASKKDGERHVFKVKDMEDLEHVFSLMIDESNTLGLCGIAWGHQKGGKYERQPWHVAINVIRPSAGKETCKGAVVSEYFVLTAAHCFNVDDQAHSIKVDAGGIQNRQVDAVYFHPNYDINKKKAEGIPEFYDYDIALVKLKKKFIFSKDLRPICLPCTEATNRALRLPLSTTCEQQEKELLPEKNVKALFVFEDKNNMLQKEVYIKNGEMKASCEGDARKAQGYEKIKQLSDVVTPRFLCTGGNQPYADPNTCKGDSGGPLIIHKKSRFIQVGVISWGVEDVCKHPNRIPPPHARDFHINLFRVLPWLQEKLKDEDLGFL</sequence>
<keyword evidence="14 28" id="KW-0378">Hydrolase</keyword>
<dbReference type="Pfam" id="PF00092">
    <property type="entry name" value="VWA"/>
    <property type="match status" value="1"/>
</dbReference>
<dbReference type="FunFam" id="2.10.70.10:FF:000019">
    <property type="entry name" value="Complement factor b,-like"/>
    <property type="match status" value="1"/>
</dbReference>
<evidence type="ECO:0000256" key="5">
    <source>
        <dbReference type="ARBA" id="ARBA00004613"/>
    </source>
</evidence>
<dbReference type="GO" id="GO:0009617">
    <property type="term" value="P:response to bacterium"/>
    <property type="evidence" value="ECO:0007669"/>
    <property type="project" value="TreeGrafter"/>
</dbReference>
<comment type="function">
    <text evidence="22">Serine protease component of the complement C3 and C5 convertase complexes of the alternative complement pathway. Following cleavage and activation by factor D (CFD), forms the C3 convertase together with complement C3b. As part of the C3 convertase, cleaves and activates C3 into C3a anaphylatoxin and C3b opsonin, the next components of the complement pathways. When an additional complement C3b molecule binds to the C3 convertase, forms the C5 convertase, which cleaves and activates C5 into C5a anaphylatoxin and C5b component of the membrane attack complex.</text>
</comment>
<evidence type="ECO:0000256" key="15">
    <source>
        <dbReference type="ARBA" id="ARBA00022825"/>
    </source>
</evidence>
<reference evidence="33" key="2">
    <citation type="submission" date="2025-08" db="UniProtKB">
        <authorList>
            <consortium name="Ensembl"/>
        </authorList>
    </citation>
    <scope>IDENTIFICATION</scope>
</reference>
<dbReference type="GO" id="GO:0006508">
    <property type="term" value="P:proteolysis"/>
    <property type="evidence" value="ECO:0007669"/>
    <property type="project" value="UniProtKB-KW"/>
</dbReference>
<keyword evidence="13" id="KW-0677">Repeat</keyword>
<evidence type="ECO:0000256" key="19">
    <source>
        <dbReference type="ARBA" id="ARBA00023180"/>
    </source>
</evidence>
<comment type="subunit">
    <text evidence="25">Catalytic component of the C3 convertase of the alternative complement pathway, also named C3bBb, composed of complement factor B Bb and complement C3b. Catalytic component of the C5 convertase of the alternative complement pathway, also named C3bBb3b, composed of complement factor B Bb and additional molecules of complement C3b. Interacts to CFP; this interaction contributes to the stabilization of the active C3-convertase enzyme complex.</text>
</comment>
<dbReference type="SUPFAM" id="SSF53300">
    <property type="entry name" value="vWA-like"/>
    <property type="match status" value="1"/>
</dbReference>
<dbReference type="EC" id="3.4.21.47" evidence="6"/>
<evidence type="ECO:0000256" key="25">
    <source>
        <dbReference type="ARBA" id="ARBA00093582"/>
    </source>
</evidence>
<dbReference type="SUPFAM" id="SSF50494">
    <property type="entry name" value="Trypsin-like serine proteases"/>
    <property type="match status" value="1"/>
</dbReference>
<evidence type="ECO:0000256" key="28">
    <source>
        <dbReference type="RuleBase" id="RU363034"/>
    </source>
</evidence>
<evidence type="ECO:0000256" key="26">
    <source>
        <dbReference type="PIRSR" id="PIRSR001154-1"/>
    </source>
</evidence>
<dbReference type="GO" id="GO:0070062">
    <property type="term" value="C:extracellular exosome"/>
    <property type="evidence" value="ECO:0007669"/>
    <property type="project" value="TreeGrafter"/>
</dbReference>
<dbReference type="SUPFAM" id="SSF57535">
    <property type="entry name" value="Complement control module/SCR domain"/>
    <property type="match status" value="3"/>
</dbReference>
<keyword evidence="15 28" id="KW-0720">Serine protease</keyword>
<evidence type="ECO:0000256" key="3">
    <source>
        <dbReference type="ARBA" id="ARBA00001946"/>
    </source>
</evidence>
<evidence type="ECO:0000256" key="12">
    <source>
        <dbReference type="ARBA" id="ARBA00022729"/>
    </source>
</evidence>
<evidence type="ECO:0000256" key="2">
    <source>
        <dbReference type="ARBA" id="ARBA00001936"/>
    </source>
</evidence>
<dbReference type="InterPro" id="IPR036465">
    <property type="entry name" value="vWFA_dom_sf"/>
</dbReference>